<comment type="caution">
    <text evidence="5">The sequence shown here is derived from an EMBL/GenBank/DDBJ whole genome shotgun (WGS) entry which is preliminary data.</text>
</comment>
<evidence type="ECO:0000259" key="4">
    <source>
        <dbReference type="Pfam" id="PF05193"/>
    </source>
</evidence>
<dbReference type="InterPro" id="IPR007863">
    <property type="entry name" value="Peptidase_M16_C"/>
</dbReference>
<dbReference type="InterPro" id="IPR001431">
    <property type="entry name" value="Pept_M16_Zn_BS"/>
</dbReference>
<dbReference type="InterPro" id="IPR011249">
    <property type="entry name" value="Metalloenz_LuxS/M16"/>
</dbReference>
<evidence type="ECO:0000259" key="3">
    <source>
        <dbReference type="Pfam" id="PF00675"/>
    </source>
</evidence>
<dbReference type="InterPro" id="IPR011765">
    <property type="entry name" value="Pept_M16_N"/>
</dbReference>
<dbReference type="AlphaFoldDB" id="A0A4R7KAQ9"/>
<organism evidence="5 6">
    <name type="scientific">Fonticella tunisiensis</name>
    <dbReference type="NCBI Taxonomy" id="1096341"/>
    <lineage>
        <taxon>Bacteria</taxon>
        <taxon>Bacillati</taxon>
        <taxon>Bacillota</taxon>
        <taxon>Clostridia</taxon>
        <taxon>Eubacteriales</taxon>
        <taxon>Clostridiaceae</taxon>
        <taxon>Fonticella</taxon>
    </lineage>
</organism>
<dbReference type="InterPro" id="IPR050361">
    <property type="entry name" value="MPP/UQCRC_Complex"/>
</dbReference>
<dbReference type="RefSeq" id="WP_166636472.1">
    <property type="nucleotide sequence ID" value="NZ_SOAZ01000024.1"/>
</dbReference>
<dbReference type="EMBL" id="SOAZ01000024">
    <property type="protein sequence ID" value="TDT50803.1"/>
    <property type="molecule type" value="Genomic_DNA"/>
</dbReference>
<evidence type="ECO:0000313" key="6">
    <source>
        <dbReference type="Proteomes" id="UP000295325"/>
    </source>
</evidence>
<accession>A0A4R7KAQ9</accession>
<protein>
    <submittedName>
        <fullName evidence="5">Putative Zn-dependent peptidase</fullName>
    </submittedName>
</protein>
<gene>
    <name evidence="5" type="ORF">EDD71_12415</name>
</gene>
<feature type="domain" description="Peptidase M16 N-terminal" evidence="3">
    <location>
        <begin position="25"/>
        <end position="140"/>
    </location>
</feature>
<dbReference type="PROSITE" id="PS51257">
    <property type="entry name" value="PROKAR_LIPOPROTEIN"/>
    <property type="match status" value="1"/>
</dbReference>
<reference evidence="5 6" key="1">
    <citation type="submission" date="2019-03" db="EMBL/GenBank/DDBJ databases">
        <title>Genomic Encyclopedia of Type Strains, Phase IV (KMG-IV): sequencing the most valuable type-strain genomes for metagenomic binning, comparative biology and taxonomic classification.</title>
        <authorList>
            <person name="Goeker M."/>
        </authorList>
    </citation>
    <scope>NUCLEOTIDE SEQUENCE [LARGE SCALE GENOMIC DNA]</scope>
    <source>
        <strain evidence="5 6">DSM 24455</strain>
    </source>
</reference>
<sequence>MKNIEVQKTILSNGLSVITACRDSDIFSLGMGIKAGSLYEDKDNNGIAHMVEHMLFKGTINRNMDRLNDDIERLAGDIDIYTTYGSTVLTADVMKEKGEECLEIISDMMMNSIFPEREFRLEKKVIIEEIKMDKDDPEEQSYLGLFKAAFPESWHKYYIAGTIKSVKGIKINMLKEFYRNYYVPKNAAICVVSSYSHDEVVNMVEKYFGKWVGKEAPVLAEGKYAINPRRVVRHRKGLSQTHLIYAFDIQSLSRREEVALTLLNEKIGAGANSILFKELRDKRGYAYSVYSSIDFIKNLKMFYIYAGISEENLKDTMNVIEKVIDNCKKNELGINEESIKTIKDMFFTHMAIALESSSHMVEYLLDGEINYENPLNFQEVLEMMNSINVEDIKGVIEKVFKEPLIHILLPA</sequence>
<name>A0A4R7KAQ9_9CLOT</name>
<dbReference type="Pfam" id="PF00675">
    <property type="entry name" value="Peptidase_M16"/>
    <property type="match status" value="1"/>
</dbReference>
<feature type="domain" description="Peptidase M16 C-terminal" evidence="4">
    <location>
        <begin position="171"/>
        <end position="344"/>
    </location>
</feature>
<dbReference type="GO" id="GO:0046872">
    <property type="term" value="F:metal ion binding"/>
    <property type="evidence" value="ECO:0007669"/>
    <property type="project" value="InterPro"/>
</dbReference>
<dbReference type="GO" id="GO:0006508">
    <property type="term" value="P:proteolysis"/>
    <property type="evidence" value="ECO:0007669"/>
    <property type="project" value="InterPro"/>
</dbReference>
<dbReference type="Gene3D" id="3.30.830.10">
    <property type="entry name" value="Metalloenzyme, LuxS/M16 peptidase-like"/>
    <property type="match status" value="2"/>
</dbReference>
<dbReference type="PANTHER" id="PTHR11851:SF49">
    <property type="entry name" value="MITOCHONDRIAL-PROCESSING PEPTIDASE SUBUNIT ALPHA"/>
    <property type="match status" value="1"/>
</dbReference>
<evidence type="ECO:0000256" key="2">
    <source>
        <dbReference type="RuleBase" id="RU004447"/>
    </source>
</evidence>
<proteinExistence type="inferred from homology"/>
<evidence type="ECO:0000256" key="1">
    <source>
        <dbReference type="ARBA" id="ARBA00007261"/>
    </source>
</evidence>
<dbReference type="PROSITE" id="PS00143">
    <property type="entry name" value="INSULINASE"/>
    <property type="match status" value="1"/>
</dbReference>
<dbReference type="PANTHER" id="PTHR11851">
    <property type="entry name" value="METALLOPROTEASE"/>
    <property type="match status" value="1"/>
</dbReference>
<keyword evidence="6" id="KW-1185">Reference proteome</keyword>
<dbReference type="Proteomes" id="UP000295325">
    <property type="component" value="Unassembled WGS sequence"/>
</dbReference>
<dbReference type="SUPFAM" id="SSF63411">
    <property type="entry name" value="LuxS/MPP-like metallohydrolase"/>
    <property type="match status" value="2"/>
</dbReference>
<comment type="similarity">
    <text evidence="1 2">Belongs to the peptidase M16 family.</text>
</comment>
<dbReference type="Pfam" id="PF05193">
    <property type="entry name" value="Peptidase_M16_C"/>
    <property type="match status" value="1"/>
</dbReference>
<evidence type="ECO:0000313" key="5">
    <source>
        <dbReference type="EMBL" id="TDT50803.1"/>
    </source>
</evidence>
<dbReference type="GO" id="GO:0004222">
    <property type="term" value="F:metalloendopeptidase activity"/>
    <property type="evidence" value="ECO:0007669"/>
    <property type="project" value="InterPro"/>
</dbReference>